<reference evidence="3" key="1">
    <citation type="submission" date="2016-11" db="UniProtKB">
        <authorList>
            <consortium name="WormBaseParasite"/>
        </authorList>
    </citation>
    <scope>IDENTIFICATION</scope>
</reference>
<accession>A0A1I8AIA2</accession>
<keyword evidence="1" id="KW-0472">Membrane</keyword>
<dbReference type="Proteomes" id="UP000095287">
    <property type="component" value="Unplaced"/>
</dbReference>
<keyword evidence="2" id="KW-1185">Reference proteome</keyword>
<feature type="transmembrane region" description="Helical" evidence="1">
    <location>
        <begin position="20"/>
        <end position="44"/>
    </location>
</feature>
<dbReference type="AlphaFoldDB" id="A0A1I8AIA2"/>
<dbReference type="WBParaSite" id="L893_g6029.t1">
    <property type="protein sequence ID" value="L893_g6029.t1"/>
    <property type="gene ID" value="L893_g6029"/>
</dbReference>
<keyword evidence="1" id="KW-1133">Transmembrane helix</keyword>
<evidence type="ECO:0000313" key="2">
    <source>
        <dbReference type="Proteomes" id="UP000095287"/>
    </source>
</evidence>
<evidence type="ECO:0000256" key="1">
    <source>
        <dbReference type="SAM" id="Phobius"/>
    </source>
</evidence>
<protein>
    <submittedName>
        <fullName evidence="3">G_PROTEIN_RECEP_F1_2 domain-containing protein</fullName>
    </submittedName>
</protein>
<organism evidence="2 3">
    <name type="scientific">Steinernema glaseri</name>
    <dbReference type="NCBI Taxonomy" id="37863"/>
    <lineage>
        <taxon>Eukaryota</taxon>
        <taxon>Metazoa</taxon>
        <taxon>Ecdysozoa</taxon>
        <taxon>Nematoda</taxon>
        <taxon>Chromadorea</taxon>
        <taxon>Rhabditida</taxon>
        <taxon>Tylenchina</taxon>
        <taxon>Panagrolaimomorpha</taxon>
        <taxon>Strongyloidoidea</taxon>
        <taxon>Steinernematidae</taxon>
        <taxon>Steinernema</taxon>
    </lineage>
</organism>
<evidence type="ECO:0000313" key="3">
    <source>
        <dbReference type="WBParaSite" id="L893_g6029.t1"/>
    </source>
</evidence>
<keyword evidence="1" id="KW-0812">Transmembrane</keyword>
<feature type="transmembrane region" description="Helical" evidence="1">
    <location>
        <begin position="56"/>
        <end position="74"/>
    </location>
</feature>
<sequence length="83" mass="9437">MNETSNKTLTSEPDGHAITIFIIAYCEFAAIVLSLPLNCIIIFFSITKVPQSLARTYILNISVVTLFTVVYWILQDFVLRHLM</sequence>
<proteinExistence type="predicted"/>
<name>A0A1I8AIA2_9BILA</name>